<dbReference type="Gene3D" id="6.10.140.530">
    <property type="match status" value="2"/>
</dbReference>
<evidence type="ECO:0000259" key="2">
    <source>
        <dbReference type="Pfam" id="PF03457"/>
    </source>
</evidence>
<feature type="compositionally biased region" description="Basic and acidic residues" evidence="1">
    <location>
        <begin position="108"/>
        <end position="120"/>
    </location>
</feature>
<feature type="domain" description="Helicase-associated" evidence="2">
    <location>
        <begin position="222"/>
        <end position="289"/>
    </location>
</feature>
<gene>
    <name evidence="3" type="ORF">LDAN0321_LOCUS5325</name>
</gene>
<dbReference type="Pfam" id="PF03457">
    <property type="entry name" value="HA"/>
    <property type="match status" value="2"/>
</dbReference>
<accession>A0A7S2NXG5</accession>
<organism evidence="3">
    <name type="scientific">Leptocylindrus danicus</name>
    <dbReference type="NCBI Taxonomy" id="163516"/>
    <lineage>
        <taxon>Eukaryota</taxon>
        <taxon>Sar</taxon>
        <taxon>Stramenopiles</taxon>
        <taxon>Ochrophyta</taxon>
        <taxon>Bacillariophyta</taxon>
        <taxon>Coscinodiscophyceae</taxon>
        <taxon>Chaetocerotophycidae</taxon>
        <taxon>Leptocylindrales</taxon>
        <taxon>Leptocylindraceae</taxon>
        <taxon>Leptocylindrus</taxon>
    </lineage>
</organism>
<evidence type="ECO:0000313" key="3">
    <source>
        <dbReference type="EMBL" id="CAD9566157.1"/>
    </source>
</evidence>
<dbReference type="PANTHER" id="PTHR33418">
    <property type="entry name" value="HELICASE-ASSOCIATED"/>
    <property type="match status" value="1"/>
</dbReference>
<proteinExistence type="predicted"/>
<protein>
    <recommendedName>
        <fullName evidence="2">Helicase-associated domain-containing protein</fullName>
    </recommendedName>
</protein>
<feature type="domain" description="Helicase-associated" evidence="2">
    <location>
        <begin position="150"/>
        <end position="217"/>
    </location>
</feature>
<name>A0A7S2NXG5_9STRA</name>
<dbReference type="AlphaFoldDB" id="A0A7S2NXG5"/>
<dbReference type="PANTHER" id="PTHR33418:SF1">
    <property type="entry name" value="HELICASE-ASSOCIATED DOMAIN-CONTAINING PROTEIN"/>
    <property type="match status" value="1"/>
</dbReference>
<reference evidence="3" key="1">
    <citation type="submission" date="2021-01" db="EMBL/GenBank/DDBJ databases">
        <authorList>
            <person name="Corre E."/>
            <person name="Pelletier E."/>
            <person name="Niang G."/>
            <person name="Scheremetjew M."/>
            <person name="Finn R."/>
            <person name="Kale V."/>
            <person name="Holt S."/>
            <person name="Cochrane G."/>
            <person name="Meng A."/>
            <person name="Brown T."/>
            <person name="Cohen L."/>
        </authorList>
    </citation>
    <scope>NUCLEOTIDE SEQUENCE</scope>
    <source>
        <strain evidence="3">B650</strain>
    </source>
</reference>
<sequence>MYVAVNHESTDETASVPSREYLRQHCHTNTTFETDIDRSPESSTSVLEPRKMNDGAMASRIQDEYEIADILRRRLTRKRSSIHPDRIPSQSISCQNSAVSSLENVVSQKKDRPKKDRNDIAKPTSARVYDTMPLTCLSKKVKTPRAIDADKWNARYEELKRYKLEHGDCLVPTRSKDYPHLGNWVSTQRAELKKRQEGLVASSLTDERIIALNVVGFVWNVDVPWELRLEELMLYRHQHGNYSVPRTYKKNPALGRWVHAQRTAYKNFISGKKSKITPNRVMILESIGFKWSQGQP</sequence>
<feature type="compositionally biased region" description="Polar residues" evidence="1">
    <location>
        <begin position="88"/>
        <end position="107"/>
    </location>
</feature>
<feature type="region of interest" description="Disordered" evidence="1">
    <location>
        <begin position="81"/>
        <end position="123"/>
    </location>
</feature>
<dbReference type="EMBL" id="HBGY01008473">
    <property type="protein sequence ID" value="CAD9566157.1"/>
    <property type="molecule type" value="Transcribed_RNA"/>
</dbReference>
<evidence type="ECO:0000256" key="1">
    <source>
        <dbReference type="SAM" id="MobiDB-lite"/>
    </source>
</evidence>
<dbReference type="InterPro" id="IPR005114">
    <property type="entry name" value="Helicase_assoc"/>
</dbReference>